<reference evidence="1" key="1">
    <citation type="submission" date="2023-04" db="EMBL/GenBank/DDBJ databases">
        <title>A chromosome-level genome assembly of the parasitoid wasp Eretmocerus hayati.</title>
        <authorList>
            <person name="Zhong Y."/>
            <person name="Liu S."/>
            <person name="Liu Y."/>
        </authorList>
    </citation>
    <scope>NUCLEOTIDE SEQUENCE</scope>
    <source>
        <strain evidence="1">ZJU_SS_LIU_2023</strain>
    </source>
</reference>
<comment type="caution">
    <text evidence="1">The sequence shown here is derived from an EMBL/GenBank/DDBJ whole genome shotgun (WGS) entry which is preliminary data.</text>
</comment>
<accession>A0ACC2N2U9</accession>
<keyword evidence="2" id="KW-1185">Reference proteome</keyword>
<proteinExistence type="predicted"/>
<dbReference type="EMBL" id="CM056744">
    <property type="protein sequence ID" value="KAJ8664662.1"/>
    <property type="molecule type" value="Genomic_DNA"/>
</dbReference>
<dbReference type="Proteomes" id="UP001239111">
    <property type="component" value="Chromosome 4"/>
</dbReference>
<gene>
    <name evidence="1" type="ORF">QAD02_006324</name>
</gene>
<sequence>MPLSQYNGYIQPPHIPQQWHSHPMHNPTPTQLGTHPPESSPNDPKRRRFEEIATPTVDRRVDNASATAPNTIRIVDTPDQPSTSTQNTNQVTAPWRPMQRSLLEIRSGNYVYHCLKMQGIVGKQIFAAYDKWVREDDDTNFAYFRPKIARFVMSQAMDNCHDMKRDRFLYIRASWGECFPKDAEGDNLSIVYEPSSTGIDAKGFLYVAYLHHNGNSYENDLLEKPKRNSNIADNGTIGVAQRVELQVLRELRLVNQENIQTWVLRLSVRLDYYQKSTLEEMLNDLIVLKVDKAEDLTTADFEIIHNGKGNALVDAWPTLSSALIELARFKAKTAKDKEDILNCLAEWEAEPEVAAWFVLSLLFNAASLPNRKLTKNEATTYFIQVIQVGERENVADRLRASQQRLAIAIAKSNDKLIPRVVFCRLATSRRFFVVLSESTHYEVDSLTEAVNLCYKCLAVFPMFRGFNKTVRHIWGFIEIFIFGIKIAEHKKTVIQNFIVELNRSMKRTEREAQE</sequence>
<evidence type="ECO:0000313" key="2">
    <source>
        <dbReference type="Proteomes" id="UP001239111"/>
    </source>
</evidence>
<evidence type="ECO:0000313" key="1">
    <source>
        <dbReference type="EMBL" id="KAJ8664662.1"/>
    </source>
</evidence>
<organism evidence="1 2">
    <name type="scientific">Eretmocerus hayati</name>
    <dbReference type="NCBI Taxonomy" id="131215"/>
    <lineage>
        <taxon>Eukaryota</taxon>
        <taxon>Metazoa</taxon>
        <taxon>Ecdysozoa</taxon>
        <taxon>Arthropoda</taxon>
        <taxon>Hexapoda</taxon>
        <taxon>Insecta</taxon>
        <taxon>Pterygota</taxon>
        <taxon>Neoptera</taxon>
        <taxon>Endopterygota</taxon>
        <taxon>Hymenoptera</taxon>
        <taxon>Apocrita</taxon>
        <taxon>Proctotrupomorpha</taxon>
        <taxon>Chalcidoidea</taxon>
        <taxon>Aphelinidae</taxon>
        <taxon>Aphelininae</taxon>
        <taxon>Eretmocerus</taxon>
    </lineage>
</organism>
<protein>
    <submittedName>
        <fullName evidence="1">Uncharacterized protein</fullName>
    </submittedName>
</protein>
<name>A0ACC2N2U9_9HYME</name>